<accession>A0A511R023</accession>
<comment type="caution">
    <text evidence="2">The sequence shown here is derived from an EMBL/GenBank/DDBJ whole genome shotgun (WGS) entry which is preliminary data.</text>
</comment>
<evidence type="ECO:0000313" key="3">
    <source>
        <dbReference type="Proteomes" id="UP000321197"/>
    </source>
</evidence>
<dbReference type="Gene3D" id="3.40.50.1820">
    <property type="entry name" value="alpha/beta hydrolase"/>
    <property type="match status" value="1"/>
</dbReference>
<dbReference type="GO" id="GO:0004185">
    <property type="term" value="F:serine-type carboxypeptidase activity"/>
    <property type="evidence" value="ECO:0007669"/>
    <property type="project" value="InterPro"/>
</dbReference>
<dbReference type="InterPro" id="IPR001563">
    <property type="entry name" value="Peptidase_S10"/>
</dbReference>
<dbReference type="GO" id="GO:0006508">
    <property type="term" value="P:proteolysis"/>
    <property type="evidence" value="ECO:0007669"/>
    <property type="project" value="InterPro"/>
</dbReference>
<gene>
    <name evidence="2" type="ORF">MHY01S_11410</name>
</gene>
<reference evidence="2 3" key="1">
    <citation type="submission" date="2019-07" db="EMBL/GenBank/DDBJ databases">
        <title>Whole genome shotgun sequence of Meiothermus hypogaeus NBRC 106114.</title>
        <authorList>
            <person name="Hosoyama A."/>
            <person name="Uohara A."/>
            <person name="Ohji S."/>
            <person name="Ichikawa N."/>
        </authorList>
    </citation>
    <scope>NUCLEOTIDE SEQUENCE [LARGE SCALE GENOMIC DNA]</scope>
    <source>
        <strain evidence="2 3">NBRC 106114</strain>
    </source>
</reference>
<dbReference type="OrthoDB" id="9770107at2"/>
<protein>
    <submittedName>
        <fullName evidence="2">Peptidase S10</fullName>
    </submittedName>
</protein>
<proteinExistence type="predicted"/>
<dbReference type="Proteomes" id="UP000321197">
    <property type="component" value="Unassembled WGS sequence"/>
</dbReference>
<dbReference type="SUPFAM" id="SSF53474">
    <property type="entry name" value="alpha/beta-Hydrolases"/>
    <property type="match status" value="1"/>
</dbReference>
<name>A0A511R023_9DEIN</name>
<evidence type="ECO:0000313" key="2">
    <source>
        <dbReference type="EMBL" id="GEM82975.1"/>
    </source>
</evidence>
<dbReference type="EMBL" id="BJXL01000027">
    <property type="protein sequence ID" value="GEM82975.1"/>
    <property type="molecule type" value="Genomic_DNA"/>
</dbReference>
<dbReference type="AlphaFoldDB" id="A0A511R023"/>
<feature type="region of interest" description="Disordered" evidence="1">
    <location>
        <begin position="1"/>
        <end position="20"/>
    </location>
</feature>
<dbReference type="Pfam" id="PF00450">
    <property type="entry name" value="Peptidase_S10"/>
    <property type="match status" value="1"/>
</dbReference>
<dbReference type="RefSeq" id="WP_119339487.1">
    <property type="nucleotide sequence ID" value="NZ_BJXL01000027.1"/>
</dbReference>
<dbReference type="InterPro" id="IPR029058">
    <property type="entry name" value="AB_hydrolase_fold"/>
</dbReference>
<sequence>MPEETKTTEAKPTPQDQLTTTQHSIRIAGKELRYSVTCGTVVLREESEKDGTAEGHKPKATVFFVAYTKEGVSDRSQRPITFSFNGGPGSSSVWLHLGLLGPKRVEMGDAGALTPPPYRLVDNEHTLLEASDLVFIDPVGTGYSRMVEGEKTREYHGFKRDLESVGEFIRLYTHRYGRWISPKYLIGESYGTTRAAGLSGYLQERHGMYLNGLMLVSSILEFSTARFGPGNDLPHILFLPTFSATAWYHGKLPKDLQQKPLEALLKEVEAFAAGEYTLALMQDSRLTPTEQKRIAQKLARYTGLSEAYVQACNLRLEIFRFTKELLRAERKTVGRLDSRFTGTDRDAAGSAFEYDPSYAAIQGPYTATLNHYVRQDLGFQSDLPYEILSNLYESWSYKEFENQYLNVAETLRKAMSMNPFLRVYVGSGYYDLATPYFATDYTLSHLSLEPHLQKNIQVHYYPAGHMMYVHLPSLARQAADLKAFVQGQSRPAPRQSRARVKR</sequence>
<organism evidence="2 3">
    <name type="scientific">Meiothermus hypogaeus NBRC 106114</name>
    <dbReference type="NCBI Taxonomy" id="1227553"/>
    <lineage>
        <taxon>Bacteria</taxon>
        <taxon>Thermotogati</taxon>
        <taxon>Deinococcota</taxon>
        <taxon>Deinococci</taxon>
        <taxon>Thermales</taxon>
        <taxon>Thermaceae</taxon>
        <taxon>Meiothermus</taxon>
    </lineage>
</organism>
<evidence type="ECO:0000256" key="1">
    <source>
        <dbReference type="SAM" id="MobiDB-lite"/>
    </source>
</evidence>